<organism evidence="2 3">
    <name type="scientific">Linum tenue</name>
    <dbReference type="NCBI Taxonomy" id="586396"/>
    <lineage>
        <taxon>Eukaryota</taxon>
        <taxon>Viridiplantae</taxon>
        <taxon>Streptophyta</taxon>
        <taxon>Embryophyta</taxon>
        <taxon>Tracheophyta</taxon>
        <taxon>Spermatophyta</taxon>
        <taxon>Magnoliopsida</taxon>
        <taxon>eudicotyledons</taxon>
        <taxon>Gunneridae</taxon>
        <taxon>Pentapetalae</taxon>
        <taxon>rosids</taxon>
        <taxon>fabids</taxon>
        <taxon>Malpighiales</taxon>
        <taxon>Linaceae</taxon>
        <taxon>Linum</taxon>
    </lineage>
</organism>
<evidence type="ECO:0000313" key="2">
    <source>
        <dbReference type="EMBL" id="CAI0480496.1"/>
    </source>
</evidence>
<reference evidence="2" key="1">
    <citation type="submission" date="2022-08" db="EMBL/GenBank/DDBJ databases">
        <authorList>
            <person name="Gutierrez-Valencia J."/>
        </authorList>
    </citation>
    <scope>NUCLEOTIDE SEQUENCE</scope>
</reference>
<dbReference type="Proteomes" id="UP001154282">
    <property type="component" value="Unassembled WGS sequence"/>
</dbReference>
<feature type="non-terminal residue" evidence="2">
    <location>
        <position position="1"/>
    </location>
</feature>
<dbReference type="Gene3D" id="2.40.50.140">
    <property type="entry name" value="Nucleic acid-binding proteins"/>
    <property type="match status" value="1"/>
</dbReference>
<proteinExistence type="predicted"/>
<feature type="compositionally biased region" description="Polar residues" evidence="1">
    <location>
        <begin position="142"/>
        <end position="162"/>
    </location>
</feature>
<comment type="caution">
    <text evidence="2">The sequence shown here is derived from an EMBL/GenBank/DDBJ whole genome shotgun (WGS) entry which is preliminary data.</text>
</comment>
<accession>A0AAV0Q3F1</accession>
<name>A0AAV0Q3F1_9ROSI</name>
<evidence type="ECO:0000313" key="3">
    <source>
        <dbReference type="Proteomes" id="UP001154282"/>
    </source>
</evidence>
<dbReference type="InterPro" id="IPR012340">
    <property type="entry name" value="NA-bd_OB-fold"/>
</dbReference>
<keyword evidence="3" id="KW-1185">Reference proteome</keyword>
<protein>
    <submittedName>
        <fullName evidence="2">Uncharacterized protein</fullName>
    </submittedName>
</protein>
<gene>
    <name evidence="2" type="ORF">LITE_LOCUS41001</name>
</gene>
<dbReference type="AlphaFoldDB" id="A0AAV0Q3F1"/>
<feature type="region of interest" description="Disordered" evidence="1">
    <location>
        <begin position="130"/>
        <end position="193"/>
    </location>
</feature>
<dbReference type="EMBL" id="CAMGYJ010000009">
    <property type="protein sequence ID" value="CAI0480496.1"/>
    <property type="molecule type" value="Genomic_DNA"/>
</dbReference>
<evidence type="ECO:0000256" key="1">
    <source>
        <dbReference type="SAM" id="MobiDB-lite"/>
    </source>
</evidence>
<sequence>VRTTKFYASLDLPEVAAFQQSFGARNHELSSPRFLEREVDPPPIFIEDLMSLLSNSANKPVIFFDKTAEELYKSNDQQPTGVPSVIQNFQGLDVTLQVKLNSYTFKNPRHGFSVVKIVEPEGVHQLRTKTFEPGQHSKEGNKSSPSPITVVGQQSTGESILDTTIAAGHVQEGDGSLDGGVSMPLKRKLSKEE</sequence>